<proteinExistence type="predicted"/>
<dbReference type="SUPFAM" id="SSF47226">
    <property type="entry name" value="Histidine-containing phosphotransfer domain, HPT domain"/>
    <property type="match status" value="1"/>
</dbReference>
<sequence>MDIDALRQQIATMRQSLIDEEILDCQFIQLEQLQDSESPNFVEETITVYLNDSPRLIAAIEHGLEAPVLDYPKLDTSLHRFKSSSSSIGANKVKIEINKALQCCWDHDKEGCRAAVHRIKEEHSNLRSRVEAYFEVIQQARLAETSNPPK</sequence>
<reference evidence="8" key="3">
    <citation type="submission" date="2019-09" db="EMBL/GenBank/DDBJ databases">
        <authorList>
            <person name="Gao Z."/>
        </authorList>
    </citation>
    <scope>NUCLEOTIDE SEQUENCE</scope>
    <source>
        <tissue evidence="8">Leaves</tissue>
    </source>
</reference>
<keyword evidence="2 6" id="KW-0932">Cytokinin signaling pathway</keyword>
<accession>A0A6A1VSB1</accession>
<dbReference type="GO" id="GO:0043424">
    <property type="term" value="F:protein histidine kinase binding"/>
    <property type="evidence" value="ECO:0007669"/>
    <property type="project" value="UniProtKB-UniRule"/>
</dbReference>
<dbReference type="AlphaFoldDB" id="A0A6A1VSB1"/>
<dbReference type="GO" id="GO:0005829">
    <property type="term" value="C:cytosol"/>
    <property type="evidence" value="ECO:0007669"/>
    <property type="project" value="UniProtKB-SubCell"/>
</dbReference>
<organism evidence="8 10">
    <name type="scientific">Morella rubra</name>
    <name type="common">Chinese bayberry</name>
    <dbReference type="NCBI Taxonomy" id="262757"/>
    <lineage>
        <taxon>Eukaryota</taxon>
        <taxon>Viridiplantae</taxon>
        <taxon>Streptophyta</taxon>
        <taxon>Embryophyta</taxon>
        <taxon>Tracheophyta</taxon>
        <taxon>Spermatophyta</taxon>
        <taxon>Magnoliopsida</taxon>
        <taxon>eudicotyledons</taxon>
        <taxon>Gunneridae</taxon>
        <taxon>Pentapetalae</taxon>
        <taxon>rosids</taxon>
        <taxon>fabids</taxon>
        <taxon>Fagales</taxon>
        <taxon>Myricaceae</taxon>
        <taxon>Morella</taxon>
    </lineage>
</organism>
<dbReference type="PANTHER" id="PTHR28242">
    <property type="entry name" value="PHOSPHORELAY INTERMEDIATE PROTEIN YPD1"/>
    <property type="match status" value="1"/>
</dbReference>
<name>A0A6A1VSB1_9ROSI</name>
<dbReference type="EMBL" id="RXIC02000023">
    <property type="protein sequence ID" value="KAB1214827.1"/>
    <property type="molecule type" value="Genomic_DNA"/>
</dbReference>
<evidence type="ECO:0000256" key="2">
    <source>
        <dbReference type="ARBA" id="ARBA00022864"/>
    </source>
</evidence>
<dbReference type="InterPro" id="IPR045871">
    <property type="entry name" value="AHP1-5/YPD1"/>
</dbReference>
<keyword evidence="1" id="KW-0963">Cytoplasm</keyword>
<reference evidence="8" key="1">
    <citation type="submission" date="2018-07" db="EMBL/GenBank/DDBJ databases">
        <authorList>
            <person name="Gao Z.-S."/>
            <person name="Jia H.-M."/>
            <person name="Jia H.-J."/>
            <person name="Cai Q.-L."/>
            <person name="Wang Y."/>
            <person name="Zhao H.-B."/>
        </authorList>
    </citation>
    <scope>NUCLEOTIDE SEQUENCE</scope>
    <source>
        <tissue evidence="8">Leaves</tissue>
    </source>
</reference>
<dbReference type="FunFam" id="1.20.120.160:FF:000001">
    <property type="entry name" value="Histidine-containing phosphotransfer protein 1"/>
    <property type="match status" value="1"/>
</dbReference>
<dbReference type="GO" id="GO:0000160">
    <property type="term" value="P:phosphorelay signal transduction system"/>
    <property type="evidence" value="ECO:0007669"/>
    <property type="project" value="UniProtKB-UniRule"/>
</dbReference>
<dbReference type="EMBL" id="RXIC02000023">
    <property type="protein sequence ID" value="KAB1214842.1"/>
    <property type="molecule type" value="Genomic_DNA"/>
</dbReference>
<dbReference type="Proteomes" id="UP000516437">
    <property type="component" value="Chromosome 5"/>
</dbReference>
<dbReference type="InterPro" id="IPR036641">
    <property type="entry name" value="HPT_dom_sf"/>
</dbReference>
<feature type="domain" description="HPt" evidence="7">
    <location>
        <begin position="46"/>
        <end position="128"/>
    </location>
</feature>
<evidence type="ECO:0000313" key="10">
    <source>
        <dbReference type="Proteomes" id="UP000516437"/>
    </source>
</evidence>
<dbReference type="Gene3D" id="1.20.120.160">
    <property type="entry name" value="HPT domain"/>
    <property type="match status" value="1"/>
</dbReference>
<dbReference type="InterPro" id="IPR008207">
    <property type="entry name" value="Sig_transdc_His_kin_Hpt_dom"/>
</dbReference>
<keyword evidence="10" id="KW-1185">Reference proteome</keyword>
<evidence type="ECO:0000256" key="4">
    <source>
        <dbReference type="ARBA" id="ARBA00023012"/>
    </source>
</evidence>
<comment type="caution">
    <text evidence="8">The sequence shown here is derived from an EMBL/GenBank/DDBJ whole genome shotgun (WGS) entry which is preliminary data.</text>
</comment>
<reference evidence="8 10" key="2">
    <citation type="journal article" date="2019" name="Plant Biotechnol. J.">
        <title>The red bayberry genome and genetic basis of sex determination.</title>
        <authorList>
            <person name="Jia H.M."/>
            <person name="Jia H.J."/>
            <person name="Cai Q.L."/>
            <person name="Wang Y."/>
            <person name="Zhao H.B."/>
            <person name="Yang W.F."/>
            <person name="Wang G.Y."/>
            <person name="Li Y.H."/>
            <person name="Zhan D.L."/>
            <person name="Shen Y.T."/>
            <person name="Niu Q.F."/>
            <person name="Chang L."/>
            <person name="Qiu J."/>
            <person name="Zhao L."/>
            <person name="Xie H.B."/>
            <person name="Fu W.Y."/>
            <person name="Jin J."/>
            <person name="Li X.W."/>
            <person name="Jiao Y."/>
            <person name="Zhou C.C."/>
            <person name="Tu T."/>
            <person name="Chai C.Y."/>
            <person name="Gao J.L."/>
            <person name="Fan L.J."/>
            <person name="van de Weg E."/>
            <person name="Wang J.Y."/>
            <person name="Gao Z.S."/>
        </authorList>
    </citation>
    <scope>NUCLEOTIDE SEQUENCE [LARGE SCALE GENOMIC DNA]</scope>
    <source>
        <tissue evidence="8">Leaves</tissue>
    </source>
</reference>
<dbReference type="GO" id="GO:0005634">
    <property type="term" value="C:nucleus"/>
    <property type="evidence" value="ECO:0007669"/>
    <property type="project" value="UniProtKB-SubCell"/>
</dbReference>
<dbReference type="GO" id="GO:0009736">
    <property type="term" value="P:cytokinin-activated signaling pathway"/>
    <property type="evidence" value="ECO:0007669"/>
    <property type="project" value="UniProtKB-KW"/>
</dbReference>
<evidence type="ECO:0000313" key="9">
    <source>
        <dbReference type="EMBL" id="KAB1214842.1"/>
    </source>
</evidence>
<comment type="subcellular location">
    <subcellularLocation>
        <location evidence="6">Cytoplasm</location>
        <location evidence="6">Cytosol</location>
    </subcellularLocation>
    <subcellularLocation>
        <location evidence="6">Nucleus</location>
    </subcellularLocation>
</comment>
<evidence type="ECO:0000313" key="8">
    <source>
        <dbReference type="EMBL" id="KAB1214827.1"/>
    </source>
</evidence>
<protein>
    <recommendedName>
        <fullName evidence="6">Histidine-containing phosphotransfer protein</fullName>
    </recommendedName>
</protein>
<dbReference type="PANTHER" id="PTHR28242:SF41">
    <property type="entry name" value="HISTIDINE CONTAINING PHOSPHOTRANSFER PROTEIN"/>
    <property type="match status" value="1"/>
</dbReference>
<dbReference type="GO" id="GO:0009927">
    <property type="term" value="F:histidine phosphotransfer kinase activity"/>
    <property type="evidence" value="ECO:0007669"/>
    <property type="project" value="UniProtKB-UniRule"/>
</dbReference>
<evidence type="ECO:0000256" key="3">
    <source>
        <dbReference type="ARBA" id="ARBA00022990"/>
    </source>
</evidence>
<gene>
    <name evidence="9" type="ORF">CJ030_MR5G018768</name>
    <name evidence="8" type="ORF">CJ030_MR5G018783</name>
</gene>
<comment type="domain">
    <text evidence="6">Histidine-containing phosphotransfer domain (HPt) contains an active histidine that mediates the phosphotransfer.</text>
</comment>
<evidence type="ECO:0000259" key="7">
    <source>
        <dbReference type="Pfam" id="PF01627"/>
    </source>
</evidence>
<dbReference type="Pfam" id="PF01627">
    <property type="entry name" value="Hpt"/>
    <property type="match status" value="1"/>
</dbReference>
<keyword evidence="4 6" id="KW-0902">Two-component regulatory system</keyword>
<evidence type="ECO:0000256" key="6">
    <source>
        <dbReference type="RuleBase" id="RU369004"/>
    </source>
</evidence>
<comment type="function">
    <text evidence="6">Functions as a two-component phosphorelay mediators between cytokinin sensor histidine kinases and response regulators (B-type ARRs). Plays an important role in propagating cytokinin signal transduction.</text>
</comment>
<evidence type="ECO:0000256" key="5">
    <source>
        <dbReference type="ARBA" id="ARBA00023242"/>
    </source>
</evidence>
<keyword evidence="3" id="KW-0007">Acetylation</keyword>
<keyword evidence="5" id="KW-0539">Nucleus</keyword>
<evidence type="ECO:0000256" key="1">
    <source>
        <dbReference type="ARBA" id="ARBA00022490"/>
    </source>
</evidence>
<dbReference type="OrthoDB" id="1673781at2759"/>